<dbReference type="SUPFAM" id="SSF52096">
    <property type="entry name" value="ClpP/crotonase"/>
    <property type="match status" value="1"/>
</dbReference>
<dbReference type="Proteomes" id="UP000657385">
    <property type="component" value="Unassembled WGS sequence"/>
</dbReference>
<dbReference type="Pfam" id="PF11918">
    <property type="entry name" value="Peptidase_S41_N"/>
    <property type="match status" value="1"/>
</dbReference>
<dbReference type="GO" id="GO:0006508">
    <property type="term" value="P:proteolysis"/>
    <property type="evidence" value="ECO:0007669"/>
    <property type="project" value="InterPro"/>
</dbReference>
<dbReference type="AlphaFoldDB" id="A0A931FI50"/>
<sequence length="308" mass="33557">MISSDRTLDHVGIVERTADLVAAHYVFPEQGDKIAAQLRAALAAGRYTEAGATGDVERLGALVTEDLQSVNDDKHLRLAFHADEVPEGQDAAARQMMERRSAESCGGVPRFELLEGGVAVLELAPIIFPLDLSADSLTAAMTLAAQARALVVDLRRNEGGDPYTVQYLCSYFFDQPTHINTQYWREGDSEEQSWTLPHVPGRKLGQQKPVYVLTSATTFSGAEELTYDLQQLGRAVVVGERTKGGAHPRNGWTVHPHLEATIPVGRSINPTSGTDWEATGVTPDIEVPAAQALERAHREALLRLAENR</sequence>
<dbReference type="Gene3D" id="3.30.750.44">
    <property type="match status" value="1"/>
</dbReference>
<dbReference type="InterPro" id="IPR029045">
    <property type="entry name" value="ClpP/crotonase-like_dom_sf"/>
</dbReference>
<comment type="caution">
    <text evidence="2">The sequence shown here is derived from an EMBL/GenBank/DDBJ whole genome shotgun (WGS) entry which is preliminary data.</text>
</comment>
<organism evidence="2 3">
    <name type="scientific">Streptacidiphilus fuscans</name>
    <dbReference type="NCBI Taxonomy" id="2789292"/>
    <lineage>
        <taxon>Bacteria</taxon>
        <taxon>Bacillati</taxon>
        <taxon>Actinomycetota</taxon>
        <taxon>Actinomycetes</taxon>
        <taxon>Kitasatosporales</taxon>
        <taxon>Streptomycetaceae</taxon>
        <taxon>Streptacidiphilus</taxon>
    </lineage>
</organism>
<reference evidence="2" key="1">
    <citation type="submission" date="2020-11" db="EMBL/GenBank/DDBJ databases">
        <title>Isolation and identification of active actinomycetes.</title>
        <authorList>
            <person name="Yu B."/>
        </authorList>
    </citation>
    <scope>NUCLEOTIDE SEQUENCE</scope>
    <source>
        <strain evidence="2">NEAU-YB345</strain>
    </source>
</reference>
<evidence type="ECO:0000313" key="3">
    <source>
        <dbReference type="Proteomes" id="UP000657385"/>
    </source>
</evidence>
<proteinExistence type="predicted"/>
<dbReference type="SMART" id="SM00245">
    <property type="entry name" value="TSPc"/>
    <property type="match status" value="1"/>
</dbReference>
<dbReference type="Pfam" id="PF03572">
    <property type="entry name" value="Peptidase_S41"/>
    <property type="match status" value="1"/>
</dbReference>
<accession>A0A931FI50</accession>
<protein>
    <submittedName>
        <fullName evidence="2">S41 family peptidase</fullName>
    </submittedName>
</protein>
<dbReference type="GO" id="GO:0008236">
    <property type="term" value="F:serine-type peptidase activity"/>
    <property type="evidence" value="ECO:0007669"/>
    <property type="project" value="InterPro"/>
</dbReference>
<feature type="domain" description="Tail specific protease" evidence="1">
    <location>
        <begin position="86"/>
        <end position="288"/>
    </location>
</feature>
<dbReference type="PANTHER" id="PTHR11261">
    <property type="entry name" value="INTERPHOTORECEPTOR RETINOID-BINDING PROTEIN"/>
    <property type="match status" value="1"/>
</dbReference>
<keyword evidence="3" id="KW-1185">Reference proteome</keyword>
<evidence type="ECO:0000259" key="1">
    <source>
        <dbReference type="SMART" id="SM00245"/>
    </source>
</evidence>
<dbReference type="EMBL" id="JADPRT010000011">
    <property type="protein sequence ID" value="MBF9071419.1"/>
    <property type="molecule type" value="Genomic_DNA"/>
</dbReference>
<gene>
    <name evidence="2" type="ORF">I2501_25690</name>
</gene>
<dbReference type="InterPro" id="IPR005151">
    <property type="entry name" value="Tail-specific_protease"/>
</dbReference>
<dbReference type="Gene3D" id="3.90.226.10">
    <property type="entry name" value="2-enoyl-CoA Hydratase, Chain A, domain 1"/>
    <property type="match status" value="1"/>
</dbReference>
<dbReference type="CDD" id="cd07563">
    <property type="entry name" value="Peptidase_S41_IRBP"/>
    <property type="match status" value="1"/>
</dbReference>
<name>A0A931FI50_9ACTN</name>
<evidence type="ECO:0000313" key="2">
    <source>
        <dbReference type="EMBL" id="MBF9071419.1"/>
    </source>
</evidence>
<dbReference type="PANTHER" id="PTHR11261:SF3">
    <property type="entry name" value="RETINOL-BINDING PROTEIN 3"/>
    <property type="match status" value="1"/>
</dbReference>